<evidence type="ECO:0000313" key="2">
    <source>
        <dbReference type="EMBL" id="HGZ43642.1"/>
    </source>
</evidence>
<dbReference type="Gene3D" id="3.40.630.30">
    <property type="match status" value="1"/>
</dbReference>
<dbReference type="Pfam" id="PF08445">
    <property type="entry name" value="FR47"/>
    <property type="match status" value="1"/>
</dbReference>
<feature type="domain" description="N-acetyltransferase" evidence="1">
    <location>
        <begin position="149"/>
        <end position="297"/>
    </location>
</feature>
<dbReference type="InterPro" id="IPR016181">
    <property type="entry name" value="Acyl_CoA_acyltransferase"/>
</dbReference>
<keyword evidence="2" id="KW-0808">Transferase</keyword>
<dbReference type="EMBL" id="DSQF01000019">
    <property type="protein sequence ID" value="HGZ43642.1"/>
    <property type="molecule type" value="Genomic_DNA"/>
</dbReference>
<reference evidence="2" key="1">
    <citation type="journal article" date="2020" name="mSystems">
        <title>Genome- and Community-Level Interaction Insights into Carbon Utilization and Element Cycling Functions of Hydrothermarchaeota in Hydrothermal Sediment.</title>
        <authorList>
            <person name="Zhou Z."/>
            <person name="Liu Y."/>
            <person name="Xu W."/>
            <person name="Pan J."/>
            <person name="Luo Z.H."/>
            <person name="Li M."/>
        </authorList>
    </citation>
    <scope>NUCLEOTIDE SEQUENCE [LARGE SCALE GENOMIC DNA]</scope>
    <source>
        <strain evidence="2">SpSt-381</strain>
    </source>
</reference>
<sequence length="297" mass="32508">MALHPSSRGLAAERLAPRDLPEALAWLEREPVLLVYLVALALRDAFARPRDETWVVRRDGEIAAYLHLGGASGAVLPAGRDPEALDALAEQALARCGALPPRLHVIGPGEAFARVADRLAAAGIRPRVRRRQVYMALARGALPPFERLPALRRATPEDRALVHESGALLRAEELEEDPRVADPAAYARRVEEECRDGYTWLWTADDGLRFRASVSAITTDAAQVSGVYTPAARRRRGHARRGLSELCARLLERVPTVCLFVNDFNAPAIALYEALGFRAISDWGSAFYDPAAAARAR</sequence>
<dbReference type="InterPro" id="IPR000182">
    <property type="entry name" value="GNAT_dom"/>
</dbReference>
<dbReference type="GO" id="GO:0016747">
    <property type="term" value="F:acyltransferase activity, transferring groups other than amino-acyl groups"/>
    <property type="evidence" value="ECO:0007669"/>
    <property type="project" value="InterPro"/>
</dbReference>
<dbReference type="InterPro" id="IPR013653">
    <property type="entry name" value="GCN5-like_dom"/>
</dbReference>
<name>A0A832MKB6_UNCEI</name>
<comment type="caution">
    <text evidence="2">The sequence shown here is derived from an EMBL/GenBank/DDBJ whole genome shotgun (WGS) entry which is preliminary data.</text>
</comment>
<proteinExistence type="predicted"/>
<dbReference type="PROSITE" id="PS51186">
    <property type="entry name" value="GNAT"/>
    <property type="match status" value="1"/>
</dbReference>
<dbReference type="SUPFAM" id="SSF55729">
    <property type="entry name" value="Acyl-CoA N-acyltransferases (Nat)"/>
    <property type="match status" value="1"/>
</dbReference>
<accession>A0A832MKB6</accession>
<dbReference type="AlphaFoldDB" id="A0A832MKB6"/>
<evidence type="ECO:0000259" key="1">
    <source>
        <dbReference type="PROSITE" id="PS51186"/>
    </source>
</evidence>
<organism evidence="2">
    <name type="scientific">Eiseniibacteriota bacterium</name>
    <dbReference type="NCBI Taxonomy" id="2212470"/>
    <lineage>
        <taxon>Bacteria</taxon>
        <taxon>Candidatus Eiseniibacteriota</taxon>
    </lineage>
</organism>
<protein>
    <submittedName>
        <fullName evidence="2">GNAT family N-acetyltransferase</fullName>
    </submittedName>
</protein>
<gene>
    <name evidence="2" type="ORF">ENR23_09490</name>
</gene>